<comment type="similarity">
    <text evidence="1 5">Belongs to the DNA mismatch repair MutL/HexB family.</text>
</comment>
<dbReference type="GO" id="GO:0016887">
    <property type="term" value="F:ATP hydrolysis activity"/>
    <property type="evidence" value="ECO:0007669"/>
    <property type="project" value="InterPro"/>
</dbReference>
<dbReference type="PANTHER" id="PTHR10073">
    <property type="entry name" value="DNA MISMATCH REPAIR PROTEIN MLH, PMS, MUTL"/>
    <property type="match status" value="1"/>
</dbReference>
<dbReference type="InterPro" id="IPR037198">
    <property type="entry name" value="MutL_C_sf"/>
</dbReference>
<dbReference type="SMART" id="SM01340">
    <property type="entry name" value="DNA_mis_repair"/>
    <property type="match status" value="1"/>
</dbReference>
<dbReference type="GO" id="GO:0005524">
    <property type="term" value="F:ATP binding"/>
    <property type="evidence" value="ECO:0007669"/>
    <property type="project" value="InterPro"/>
</dbReference>
<dbReference type="Gene3D" id="3.30.1540.20">
    <property type="entry name" value="MutL, C-terminal domain, dimerisation subdomain"/>
    <property type="match status" value="1"/>
</dbReference>
<organism evidence="9 10">
    <name type="scientific">Petrimonas mucosa</name>
    <dbReference type="NCBI Taxonomy" id="1642646"/>
    <lineage>
        <taxon>Bacteria</taxon>
        <taxon>Pseudomonadati</taxon>
        <taxon>Bacteroidota</taxon>
        <taxon>Bacteroidia</taxon>
        <taxon>Bacteroidales</taxon>
        <taxon>Dysgonomonadaceae</taxon>
        <taxon>Petrimonas</taxon>
    </lineage>
</organism>
<dbReference type="InterPro" id="IPR020568">
    <property type="entry name" value="Ribosomal_Su5_D2-typ_SF"/>
</dbReference>
<dbReference type="RefSeq" id="WP_071138030.1">
    <property type="nucleotide sequence ID" value="NZ_LT608328.1"/>
</dbReference>
<dbReference type="Pfam" id="PF08676">
    <property type="entry name" value="MutL_C"/>
    <property type="match status" value="1"/>
</dbReference>
<keyword evidence="3 5" id="KW-0227">DNA damage</keyword>
<dbReference type="GO" id="GO:0030983">
    <property type="term" value="F:mismatched DNA binding"/>
    <property type="evidence" value="ECO:0007669"/>
    <property type="project" value="InterPro"/>
</dbReference>
<dbReference type="STRING" id="1642646.ING2E5A_3016"/>
<dbReference type="InterPro" id="IPR013507">
    <property type="entry name" value="DNA_mismatch_S5_2-like"/>
</dbReference>
<evidence type="ECO:0000259" key="7">
    <source>
        <dbReference type="SMART" id="SM00853"/>
    </source>
</evidence>
<feature type="region of interest" description="Disordered" evidence="6">
    <location>
        <begin position="394"/>
        <end position="419"/>
    </location>
</feature>
<dbReference type="InterPro" id="IPR014721">
    <property type="entry name" value="Ribsml_uS5_D2-typ_fold_subgr"/>
</dbReference>
<dbReference type="InterPro" id="IPR038973">
    <property type="entry name" value="MutL/Mlh/Pms-like"/>
</dbReference>
<dbReference type="Pfam" id="PF13589">
    <property type="entry name" value="HATPase_c_3"/>
    <property type="match status" value="1"/>
</dbReference>
<dbReference type="GO" id="GO:0006298">
    <property type="term" value="P:mismatch repair"/>
    <property type="evidence" value="ECO:0007669"/>
    <property type="project" value="UniProtKB-UniRule"/>
</dbReference>
<dbReference type="Gene3D" id="3.30.565.10">
    <property type="entry name" value="Histidine kinase-like ATPase, C-terminal domain"/>
    <property type="match status" value="1"/>
</dbReference>
<dbReference type="SUPFAM" id="SSF54211">
    <property type="entry name" value="Ribosomal protein S5 domain 2-like"/>
    <property type="match status" value="1"/>
</dbReference>
<dbReference type="NCBIfam" id="TIGR00585">
    <property type="entry name" value="mutl"/>
    <property type="match status" value="1"/>
</dbReference>
<evidence type="ECO:0000256" key="2">
    <source>
        <dbReference type="ARBA" id="ARBA00021975"/>
    </source>
</evidence>
<dbReference type="InterPro" id="IPR014762">
    <property type="entry name" value="DNA_mismatch_repair_CS"/>
</dbReference>
<dbReference type="Proteomes" id="UP000178485">
    <property type="component" value="Chromosome i"/>
</dbReference>
<dbReference type="InterPro" id="IPR014790">
    <property type="entry name" value="MutL_C"/>
</dbReference>
<dbReference type="InterPro" id="IPR042121">
    <property type="entry name" value="MutL_C_regsub"/>
</dbReference>
<dbReference type="Pfam" id="PF01119">
    <property type="entry name" value="DNA_mis_repair"/>
    <property type="match status" value="1"/>
</dbReference>
<comment type="function">
    <text evidence="5">This protein is involved in the repair of mismatches in DNA. It is required for dam-dependent methyl-directed DNA mismatch repair. May act as a 'molecular matchmaker', a protein that promotes the formation of a stable complex between two or more DNA-binding proteins in an ATP-dependent manner without itself being part of a final effector complex.</text>
</comment>
<dbReference type="EMBL" id="LT608328">
    <property type="protein sequence ID" value="SCM59808.1"/>
    <property type="molecule type" value="Genomic_DNA"/>
</dbReference>
<dbReference type="HAMAP" id="MF_00149">
    <property type="entry name" value="DNA_mis_repair"/>
    <property type="match status" value="1"/>
</dbReference>
<dbReference type="Gene3D" id="3.30.1370.100">
    <property type="entry name" value="MutL, C-terminal domain, regulatory subdomain"/>
    <property type="match status" value="1"/>
</dbReference>
<dbReference type="CDD" id="cd16926">
    <property type="entry name" value="HATPase_MutL-MLH-PMS-like"/>
    <property type="match status" value="1"/>
</dbReference>
<evidence type="ECO:0000256" key="4">
    <source>
        <dbReference type="ARBA" id="ARBA00023204"/>
    </source>
</evidence>
<dbReference type="SUPFAM" id="SSF55874">
    <property type="entry name" value="ATPase domain of HSP90 chaperone/DNA topoisomerase II/histidine kinase"/>
    <property type="match status" value="1"/>
</dbReference>
<gene>
    <name evidence="5 9" type="primary">mutL</name>
    <name evidence="9" type="ORF">ING2E5A_3016</name>
</gene>
<sequence length="609" mass="68396">MTDIIHLLPDSIANQIAAGEVIQRPASVVKELVENSLDAGARQIRIVLKDAGRTLIQVIDDGKGMSPADAQMAFERHATSKIKSVDDLFALHTRGFRGEALASIAAIAQVELKTRRPEDEMGTWLKIAATKVESQEPIACGVGTTISVKNIFFNVPARRKFLKSNETERRNIFTEIERIALVNPDIEFIVIENDLQTLHLPPANLRQRIVQMQGKNINQQLIEINEDTTLAKIHGYISTPQYARKGRANQFFFVNNRYIRHPFFHKAVMTAYEPLISASESPNYFIYFEVEPDTIDVNIHPTKTEVKFENERALWQILMVTVKESLGKHNAIPSIDFDTADAPEIPIFDPSKSPAMPKVNINPNYNPFQSSYGSGGRVAKPLLDWEELYRGFEKEGRESPVSPDSETPLFPENSLQEPDSQLVSPKHYQYKQKYILTSVKSGLMIIDQHRSHLRILFERFLSLIRGRKGVSQRMLFPERIELTPSEASSLSEIKEEMEALGFELSDLGNNSFAIQGIPSELHHVDAVALVRSMIEENMDGGGNAMEQLQERLALTMANFTAIPAGKPLSEEEMSQMVNQLFACQSPNSTPDGKAIITVISEEEIESKLK</sequence>
<dbReference type="InterPro" id="IPR020667">
    <property type="entry name" value="DNA_mismatch_repair_MutL"/>
</dbReference>
<accession>A0A1G4GBB4</accession>
<dbReference type="AlphaFoldDB" id="A0A1G4GBB4"/>
<keyword evidence="4 5" id="KW-0234">DNA repair</keyword>
<evidence type="ECO:0000259" key="8">
    <source>
        <dbReference type="SMART" id="SM01340"/>
    </source>
</evidence>
<dbReference type="FunFam" id="3.30.565.10:FF:000003">
    <property type="entry name" value="DNA mismatch repair endonuclease MutL"/>
    <property type="match status" value="1"/>
</dbReference>
<evidence type="ECO:0000313" key="10">
    <source>
        <dbReference type="Proteomes" id="UP000178485"/>
    </source>
</evidence>
<dbReference type="InterPro" id="IPR042120">
    <property type="entry name" value="MutL_C_dimsub"/>
</dbReference>
<evidence type="ECO:0000256" key="5">
    <source>
        <dbReference type="HAMAP-Rule" id="MF_00149"/>
    </source>
</evidence>
<dbReference type="GO" id="GO:0140664">
    <property type="term" value="F:ATP-dependent DNA damage sensor activity"/>
    <property type="evidence" value="ECO:0007669"/>
    <property type="project" value="InterPro"/>
</dbReference>
<dbReference type="Gene3D" id="3.30.230.10">
    <property type="match status" value="1"/>
</dbReference>
<evidence type="ECO:0000313" key="9">
    <source>
        <dbReference type="EMBL" id="SCM59808.1"/>
    </source>
</evidence>
<feature type="domain" description="MutL C-terminal dimerisation" evidence="7">
    <location>
        <begin position="426"/>
        <end position="568"/>
    </location>
</feature>
<dbReference type="PANTHER" id="PTHR10073:SF12">
    <property type="entry name" value="DNA MISMATCH REPAIR PROTEIN MLH1"/>
    <property type="match status" value="1"/>
</dbReference>
<evidence type="ECO:0000256" key="1">
    <source>
        <dbReference type="ARBA" id="ARBA00006082"/>
    </source>
</evidence>
<protein>
    <recommendedName>
        <fullName evidence="2 5">DNA mismatch repair protein MutL</fullName>
    </recommendedName>
</protein>
<dbReference type="SUPFAM" id="SSF118116">
    <property type="entry name" value="DNA mismatch repair protein MutL"/>
    <property type="match status" value="1"/>
</dbReference>
<dbReference type="SMART" id="SM00853">
    <property type="entry name" value="MutL_C"/>
    <property type="match status" value="1"/>
</dbReference>
<evidence type="ECO:0000256" key="3">
    <source>
        <dbReference type="ARBA" id="ARBA00022763"/>
    </source>
</evidence>
<proteinExistence type="inferred from homology"/>
<feature type="domain" description="DNA mismatch repair protein S5" evidence="8">
    <location>
        <begin position="209"/>
        <end position="327"/>
    </location>
</feature>
<dbReference type="GO" id="GO:0032300">
    <property type="term" value="C:mismatch repair complex"/>
    <property type="evidence" value="ECO:0007669"/>
    <property type="project" value="InterPro"/>
</dbReference>
<dbReference type="InterPro" id="IPR036890">
    <property type="entry name" value="HATPase_C_sf"/>
</dbReference>
<keyword evidence="10" id="KW-1185">Reference proteome</keyword>
<name>A0A1G4GBB4_9BACT</name>
<evidence type="ECO:0000256" key="6">
    <source>
        <dbReference type="SAM" id="MobiDB-lite"/>
    </source>
</evidence>
<dbReference type="InterPro" id="IPR002099">
    <property type="entry name" value="MutL/Mlh/PMS"/>
</dbReference>
<dbReference type="KEGG" id="pmuc:ING2E5A_3016"/>
<dbReference type="CDD" id="cd00782">
    <property type="entry name" value="MutL_Trans"/>
    <property type="match status" value="1"/>
</dbReference>
<reference evidence="9 10" key="1">
    <citation type="submission" date="2016-08" db="EMBL/GenBank/DDBJ databases">
        <authorList>
            <person name="Seilhamer J.J."/>
        </authorList>
    </citation>
    <scope>NUCLEOTIDE SEQUENCE [LARGE SCALE GENOMIC DNA]</scope>
    <source>
        <strain evidence="9">ING2-E5A</strain>
    </source>
</reference>
<dbReference type="PROSITE" id="PS00058">
    <property type="entry name" value="DNA_MISMATCH_REPAIR_1"/>
    <property type="match status" value="1"/>
</dbReference>